<keyword evidence="4 6" id="KW-1133">Transmembrane helix</keyword>
<gene>
    <name evidence="7" type="ORF">BpHYR1_009908</name>
</gene>
<dbReference type="Proteomes" id="UP000276133">
    <property type="component" value="Unassembled WGS sequence"/>
</dbReference>
<comment type="similarity">
    <text evidence="2">Belongs to the TMEM170 family.</text>
</comment>
<comment type="subcellular location">
    <subcellularLocation>
        <location evidence="1">Membrane</location>
        <topology evidence="1">Multi-pass membrane protein</topology>
    </subcellularLocation>
</comment>
<dbReference type="AlphaFoldDB" id="A0A3M7RES0"/>
<keyword evidence="3 6" id="KW-0812">Transmembrane</keyword>
<name>A0A3M7RES0_BRAPC</name>
<evidence type="ECO:0000256" key="3">
    <source>
        <dbReference type="ARBA" id="ARBA00022692"/>
    </source>
</evidence>
<reference evidence="7 8" key="1">
    <citation type="journal article" date="2018" name="Sci. Rep.">
        <title>Genomic signatures of local adaptation to the degree of environmental predictability in rotifers.</title>
        <authorList>
            <person name="Franch-Gras L."/>
            <person name="Hahn C."/>
            <person name="Garcia-Roger E.M."/>
            <person name="Carmona M.J."/>
            <person name="Serra M."/>
            <person name="Gomez A."/>
        </authorList>
    </citation>
    <scope>NUCLEOTIDE SEQUENCE [LARGE SCALE GENOMIC DNA]</scope>
    <source>
        <strain evidence="7">HYR1</strain>
    </source>
</reference>
<dbReference type="Pfam" id="PF10190">
    <property type="entry name" value="Tmemb_170"/>
    <property type="match status" value="1"/>
</dbReference>
<evidence type="ECO:0000256" key="1">
    <source>
        <dbReference type="ARBA" id="ARBA00004141"/>
    </source>
</evidence>
<feature type="transmembrane region" description="Helical" evidence="6">
    <location>
        <begin position="171"/>
        <end position="193"/>
    </location>
</feature>
<comment type="caution">
    <text evidence="7">The sequence shown here is derived from an EMBL/GenBank/DDBJ whole genome shotgun (WGS) entry which is preliminary data.</text>
</comment>
<evidence type="ECO:0000256" key="4">
    <source>
        <dbReference type="ARBA" id="ARBA00022989"/>
    </source>
</evidence>
<keyword evidence="5 6" id="KW-0472">Membrane</keyword>
<evidence type="ECO:0000313" key="7">
    <source>
        <dbReference type="EMBL" id="RNA22072.1"/>
    </source>
</evidence>
<accession>A0A3M7RES0</accession>
<dbReference type="InterPro" id="IPR019334">
    <property type="entry name" value="TMEM170A/B/YPR153W-like"/>
</dbReference>
<dbReference type="OrthoDB" id="13807at2759"/>
<evidence type="ECO:0000313" key="8">
    <source>
        <dbReference type="Proteomes" id="UP000276133"/>
    </source>
</evidence>
<dbReference type="EMBL" id="REGN01003546">
    <property type="protein sequence ID" value="RNA22072.1"/>
    <property type="molecule type" value="Genomic_DNA"/>
</dbReference>
<organism evidence="7 8">
    <name type="scientific">Brachionus plicatilis</name>
    <name type="common">Marine rotifer</name>
    <name type="synonym">Brachionus muelleri</name>
    <dbReference type="NCBI Taxonomy" id="10195"/>
    <lineage>
        <taxon>Eukaryota</taxon>
        <taxon>Metazoa</taxon>
        <taxon>Spiralia</taxon>
        <taxon>Gnathifera</taxon>
        <taxon>Rotifera</taxon>
        <taxon>Eurotatoria</taxon>
        <taxon>Monogononta</taxon>
        <taxon>Pseudotrocha</taxon>
        <taxon>Ploima</taxon>
        <taxon>Brachionidae</taxon>
        <taxon>Brachionus</taxon>
    </lineage>
</organism>
<dbReference type="PANTHER" id="PTHR22779">
    <property type="entry name" value="SD17342P"/>
    <property type="match status" value="1"/>
</dbReference>
<dbReference type="PANTHER" id="PTHR22779:SF6">
    <property type="entry name" value="SD17342P"/>
    <property type="match status" value="1"/>
</dbReference>
<protein>
    <submittedName>
        <fullName evidence="7">Transmembrane protein-like</fullName>
    </submittedName>
</protein>
<evidence type="ECO:0000256" key="6">
    <source>
        <dbReference type="SAM" id="Phobius"/>
    </source>
</evidence>
<keyword evidence="8" id="KW-1185">Reference proteome</keyword>
<proteinExistence type="inferred from homology"/>
<feature type="transmembrane region" description="Helical" evidence="6">
    <location>
        <begin position="100"/>
        <end position="124"/>
    </location>
</feature>
<feature type="transmembrane region" description="Helical" evidence="6">
    <location>
        <begin position="136"/>
        <end position="165"/>
    </location>
</feature>
<evidence type="ECO:0000256" key="2">
    <source>
        <dbReference type="ARBA" id="ARBA00006325"/>
    </source>
</evidence>
<dbReference type="GO" id="GO:0016020">
    <property type="term" value="C:membrane"/>
    <property type="evidence" value="ECO:0007669"/>
    <property type="project" value="UniProtKB-SubCell"/>
</dbReference>
<sequence>MVCLTCFIIPVGLWIWFQFIMPIIVKLKSLIFPGVAPAESDNKNESKKYECPFDFCKKKVEEPQVNTEKTFAEEKKDFMSTEPSYAELIEESNSFRIYKLWYQMFLVTLISSIICHAIGSLVLFVRLRSHHYAKWLALTLQLAGFITPVFLGTITNLLIASILVFSNRHDVPFLGLISIGLAQTFCIVLIEFLKIMQTL</sequence>
<evidence type="ECO:0000256" key="5">
    <source>
        <dbReference type="ARBA" id="ARBA00023136"/>
    </source>
</evidence>
<feature type="transmembrane region" description="Helical" evidence="6">
    <location>
        <begin position="7"/>
        <end position="25"/>
    </location>
</feature>